<sequence length="409" mass="43750">MPSTAPSFAPRDGFVLHNAQHSLITHGVARRLFCDSADALATQAASVLHGLSQPVPEHPQAPGLLVGGLPFRRDAACHLFQPARQLTQAQAQALLTPGYANTPAQEGLQWQLQAQPSRTAYAQAVARAVQQLHSPSSPDTTLQKVVLARSLLAESNQPIALLPLLQRLRHDASSTTYLLPLPVDANHPPAHLIGASPELLLARHGRQIASHPLAGSVRRHPDASTDAAQVQAMQDSAKEQHEHRLVVEAIADLLAPLCRHLHVPTQPGLHATASMWHLGTRIEGELREPDALDRSSSLALAALLHPTPAVCGTPRDRAYPLIDTLEPVARGFFTGAVGWCDSQGNGAWYVAIRCAQVQGHTARLFAGAGIVADSIPAQEAAETRAKFNAMLHSLDLQPTVAALERDTDL</sequence>
<dbReference type="EC" id="5.4.4.2" evidence="3"/>
<dbReference type="AlphaFoldDB" id="A0A1M4ULU0"/>
<evidence type="ECO:0000256" key="2">
    <source>
        <dbReference type="ARBA" id="ARBA00005297"/>
    </source>
</evidence>
<accession>A0A1M4ULU0</accession>
<dbReference type="SUPFAM" id="SSF56322">
    <property type="entry name" value="ADC synthase"/>
    <property type="match status" value="1"/>
</dbReference>
<dbReference type="RefSeq" id="WP_073354369.1">
    <property type="nucleotide sequence ID" value="NZ_FQUZ01000004.1"/>
</dbReference>
<dbReference type="PANTHER" id="PTHR42839:SF2">
    <property type="entry name" value="ISOCHORISMATE SYNTHASE ENTC"/>
    <property type="match status" value="1"/>
</dbReference>
<reference evidence="7 8" key="1">
    <citation type="submission" date="2016-11" db="EMBL/GenBank/DDBJ databases">
        <authorList>
            <person name="Jaros S."/>
            <person name="Januszkiewicz K."/>
            <person name="Wedrychowicz H."/>
        </authorList>
    </citation>
    <scope>NUCLEOTIDE SEQUENCE [LARGE SCALE GENOMIC DNA]</scope>
    <source>
        <strain evidence="7 8">DSM 16112</strain>
    </source>
</reference>
<evidence type="ECO:0000256" key="3">
    <source>
        <dbReference type="ARBA" id="ARBA00012824"/>
    </source>
</evidence>
<dbReference type="GO" id="GO:0009697">
    <property type="term" value="P:salicylic acid biosynthetic process"/>
    <property type="evidence" value="ECO:0007669"/>
    <property type="project" value="TreeGrafter"/>
</dbReference>
<dbReference type="GO" id="GO:0008909">
    <property type="term" value="F:isochorismate synthase activity"/>
    <property type="evidence" value="ECO:0007669"/>
    <property type="project" value="UniProtKB-EC"/>
</dbReference>
<evidence type="ECO:0000313" key="8">
    <source>
        <dbReference type="Proteomes" id="UP000184327"/>
    </source>
</evidence>
<gene>
    <name evidence="7" type="ORF">SAMN02745117_00514</name>
</gene>
<dbReference type="NCBIfam" id="TIGR00543">
    <property type="entry name" value="isochor_syn"/>
    <property type="match status" value="1"/>
</dbReference>
<evidence type="ECO:0000256" key="4">
    <source>
        <dbReference type="ARBA" id="ARBA00023235"/>
    </source>
</evidence>
<dbReference type="OrthoDB" id="9806579at2"/>
<evidence type="ECO:0000256" key="1">
    <source>
        <dbReference type="ARBA" id="ARBA00000799"/>
    </source>
</evidence>
<dbReference type="InterPro" id="IPR004561">
    <property type="entry name" value="IsoChor_synthase"/>
</dbReference>
<keyword evidence="8" id="KW-1185">Reference proteome</keyword>
<dbReference type="EMBL" id="FQUZ01000004">
    <property type="protein sequence ID" value="SHE57533.1"/>
    <property type="molecule type" value="Genomic_DNA"/>
</dbReference>
<dbReference type="InterPro" id="IPR015890">
    <property type="entry name" value="Chorismate_C"/>
</dbReference>
<dbReference type="Proteomes" id="UP000184327">
    <property type="component" value="Unassembled WGS sequence"/>
</dbReference>
<evidence type="ECO:0000259" key="6">
    <source>
        <dbReference type="Pfam" id="PF00425"/>
    </source>
</evidence>
<name>A0A1M4ULU0_9BURK</name>
<proteinExistence type="inferred from homology"/>
<comment type="catalytic activity">
    <reaction evidence="1">
        <text>chorismate = isochorismate</text>
        <dbReference type="Rhea" id="RHEA:18985"/>
        <dbReference type="ChEBI" id="CHEBI:29748"/>
        <dbReference type="ChEBI" id="CHEBI:29780"/>
        <dbReference type="EC" id="5.4.4.2"/>
    </reaction>
</comment>
<organism evidence="7 8">
    <name type="scientific">Lampropedia hyalina DSM 16112</name>
    <dbReference type="NCBI Taxonomy" id="1122156"/>
    <lineage>
        <taxon>Bacteria</taxon>
        <taxon>Pseudomonadati</taxon>
        <taxon>Pseudomonadota</taxon>
        <taxon>Betaproteobacteria</taxon>
        <taxon>Burkholderiales</taxon>
        <taxon>Comamonadaceae</taxon>
        <taxon>Lampropedia</taxon>
    </lineage>
</organism>
<dbReference type="Gene3D" id="3.60.120.10">
    <property type="entry name" value="Anthranilate synthase"/>
    <property type="match status" value="1"/>
</dbReference>
<protein>
    <recommendedName>
        <fullName evidence="3">isochorismate synthase</fullName>
        <ecNumber evidence="3">5.4.4.2</ecNumber>
    </recommendedName>
    <alternativeName>
        <fullName evidence="5">Isochorismate mutase</fullName>
    </alternativeName>
</protein>
<evidence type="ECO:0000313" key="7">
    <source>
        <dbReference type="EMBL" id="SHE57533.1"/>
    </source>
</evidence>
<dbReference type="PANTHER" id="PTHR42839">
    <property type="entry name" value="ISOCHORISMATE SYNTHASE ENTC"/>
    <property type="match status" value="1"/>
</dbReference>
<evidence type="ECO:0000256" key="5">
    <source>
        <dbReference type="ARBA" id="ARBA00041564"/>
    </source>
</evidence>
<feature type="domain" description="Chorismate-utilising enzyme C-terminal" evidence="6">
    <location>
        <begin position="118"/>
        <end position="386"/>
    </location>
</feature>
<dbReference type="Pfam" id="PF00425">
    <property type="entry name" value="Chorismate_bind"/>
    <property type="match status" value="1"/>
</dbReference>
<dbReference type="InterPro" id="IPR005801">
    <property type="entry name" value="ADC_synthase"/>
</dbReference>
<comment type="similarity">
    <text evidence="2">Belongs to the isochorismate synthase family.</text>
</comment>
<keyword evidence="4" id="KW-0413">Isomerase</keyword>
<dbReference type="STRING" id="1122156.SAMN02745117_00514"/>